<comment type="caution">
    <text evidence="1">The sequence shown here is derived from an EMBL/GenBank/DDBJ whole genome shotgun (WGS) entry which is preliminary data.</text>
</comment>
<name>A0A3D9U808_9GAMM</name>
<accession>A0A3D9U808</accession>
<proteinExistence type="predicted"/>
<reference evidence="1 2" key="1">
    <citation type="submission" date="2018-08" db="EMBL/GenBank/DDBJ databases">
        <title>Genomic Encyclopedia of Archaeal and Bacterial Type Strains, Phase II (KMG-II): from individual species to whole genera.</title>
        <authorList>
            <person name="Goeker M."/>
        </authorList>
    </citation>
    <scope>NUCLEOTIDE SEQUENCE [LARGE SCALE GENOMIC DNA]</scope>
    <source>
        <strain evidence="1 2">DSM 17905</strain>
    </source>
</reference>
<keyword evidence="2" id="KW-1185">Reference proteome</keyword>
<evidence type="ECO:0000313" key="1">
    <source>
        <dbReference type="EMBL" id="REF25559.1"/>
    </source>
</evidence>
<organism evidence="1 2">
    <name type="scientific">Xenorhabdus cabanillasii</name>
    <dbReference type="NCBI Taxonomy" id="351673"/>
    <lineage>
        <taxon>Bacteria</taxon>
        <taxon>Pseudomonadati</taxon>
        <taxon>Pseudomonadota</taxon>
        <taxon>Gammaproteobacteria</taxon>
        <taxon>Enterobacterales</taxon>
        <taxon>Morganellaceae</taxon>
        <taxon>Xenorhabdus</taxon>
    </lineage>
</organism>
<sequence>MAVIYILANNKTKSFNFLIGCYSVLKSGKTTAYLRYKFRKGY</sequence>
<evidence type="ECO:0000313" key="2">
    <source>
        <dbReference type="Proteomes" id="UP000256294"/>
    </source>
</evidence>
<dbReference type="EMBL" id="QTUB01000001">
    <property type="protein sequence ID" value="REF25559.1"/>
    <property type="molecule type" value="Genomic_DNA"/>
</dbReference>
<dbReference type="Proteomes" id="UP000256294">
    <property type="component" value="Unassembled WGS sequence"/>
</dbReference>
<dbReference type="AlphaFoldDB" id="A0A3D9U808"/>
<gene>
    <name evidence="1" type="ORF">BDD26_0050</name>
</gene>
<protein>
    <submittedName>
        <fullName evidence="1">Uncharacterized protein</fullName>
    </submittedName>
</protein>